<keyword evidence="8" id="KW-1185">Reference proteome</keyword>
<dbReference type="Proteomes" id="UP000321570">
    <property type="component" value="Unassembled WGS sequence"/>
</dbReference>
<evidence type="ECO:0000256" key="5">
    <source>
        <dbReference type="SAM" id="Phobius"/>
    </source>
</evidence>
<feature type="non-terminal residue" evidence="7">
    <location>
        <position position="144"/>
    </location>
</feature>
<comment type="subcellular location">
    <subcellularLocation>
        <location evidence="1">Membrane</location>
        <topology evidence="1">Multi-pass membrane protein</topology>
    </subcellularLocation>
</comment>
<evidence type="ECO:0000259" key="6">
    <source>
        <dbReference type="Pfam" id="PF25508"/>
    </source>
</evidence>
<protein>
    <recommendedName>
        <fullName evidence="6">TRPM-like domain-containing protein</fullName>
    </recommendedName>
</protein>
<dbReference type="InterPro" id="IPR057366">
    <property type="entry name" value="TRPM-like"/>
</dbReference>
<keyword evidence="3 5" id="KW-1133">Transmembrane helix</keyword>
<feature type="transmembrane region" description="Helical" evidence="5">
    <location>
        <begin position="95"/>
        <end position="116"/>
    </location>
</feature>
<dbReference type="GO" id="GO:0030001">
    <property type="term" value="P:metal ion transport"/>
    <property type="evidence" value="ECO:0007669"/>
    <property type="project" value="TreeGrafter"/>
</dbReference>
<evidence type="ECO:0000313" key="8">
    <source>
        <dbReference type="Proteomes" id="UP000321570"/>
    </source>
</evidence>
<dbReference type="PANTHER" id="PTHR13800">
    <property type="entry name" value="TRANSIENT RECEPTOR POTENTIAL CATION CHANNEL, SUBFAMILY M, MEMBER 6"/>
    <property type="match status" value="1"/>
</dbReference>
<dbReference type="Pfam" id="PF25508">
    <property type="entry name" value="TRPM2"/>
    <property type="match status" value="1"/>
</dbReference>
<feature type="domain" description="TRPM-like" evidence="6">
    <location>
        <begin position="4"/>
        <end position="70"/>
    </location>
</feature>
<gene>
    <name evidence="7" type="ORF">WMSIL1_LOCUS2496</name>
</gene>
<keyword evidence="4 5" id="KW-0472">Membrane</keyword>
<dbReference type="PANTHER" id="PTHR13800:SF1">
    <property type="entry name" value="TRANSIENT RECEPTOR POTENTIAL CATION CHANNEL TRPM"/>
    <property type="match status" value="1"/>
</dbReference>
<evidence type="ECO:0000256" key="2">
    <source>
        <dbReference type="ARBA" id="ARBA00022692"/>
    </source>
</evidence>
<dbReference type="GO" id="GO:0005261">
    <property type="term" value="F:monoatomic cation channel activity"/>
    <property type="evidence" value="ECO:0007669"/>
    <property type="project" value="TreeGrafter"/>
</dbReference>
<evidence type="ECO:0000313" key="7">
    <source>
        <dbReference type="EMBL" id="VUZ41663.1"/>
    </source>
</evidence>
<sequence length="144" mass="16661">MDVESETELIESIKTQEDDFEKLAVELQEHCYRHDSDQTRRILTYELRNFSSNTCLSLAQMCESKSFIAHPCTQAILSDLWYGGLRESRFVSAKVTLVLIGLLLLPFYPVIAMCFASSSSKFLEFKTREELSAQPQTWEEYLDE</sequence>
<evidence type="ECO:0000256" key="3">
    <source>
        <dbReference type="ARBA" id="ARBA00022989"/>
    </source>
</evidence>
<accession>A0A564Y531</accession>
<reference evidence="7 8" key="1">
    <citation type="submission" date="2019-07" db="EMBL/GenBank/DDBJ databases">
        <authorList>
            <person name="Jastrzebski P J."/>
            <person name="Paukszto L."/>
            <person name="Jastrzebski P J."/>
        </authorList>
    </citation>
    <scope>NUCLEOTIDE SEQUENCE [LARGE SCALE GENOMIC DNA]</scope>
    <source>
        <strain evidence="7 8">WMS-il1</strain>
    </source>
</reference>
<evidence type="ECO:0000256" key="1">
    <source>
        <dbReference type="ARBA" id="ARBA00004141"/>
    </source>
</evidence>
<name>A0A564Y531_HYMDI</name>
<organism evidence="7 8">
    <name type="scientific">Hymenolepis diminuta</name>
    <name type="common">Rat tapeworm</name>
    <dbReference type="NCBI Taxonomy" id="6216"/>
    <lineage>
        <taxon>Eukaryota</taxon>
        <taxon>Metazoa</taxon>
        <taxon>Spiralia</taxon>
        <taxon>Lophotrochozoa</taxon>
        <taxon>Platyhelminthes</taxon>
        <taxon>Cestoda</taxon>
        <taxon>Eucestoda</taxon>
        <taxon>Cyclophyllidea</taxon>
        <taxon>Hymenolepididae</taxon>
        <taxon>Hymenolepis</taxon>
    </lineage>
</organism>
<evidence type="ECO:0000256" key="4">
    <source>
        <dbReference type="ARBA" id="ARBA00023136"/>
    </source>
</evidence>
<dbReference type="GO" id="GO:0005886">
    <property type="term" value="C:plasma membrane"/>
    <property type="evidence" value="ECO:0007669"/>
    <property type="project" value="TreeGrafter"/>
</dbReference>
<dbReference type="AlphaFoldDB" id="A0A564Y531"/>
<dbReference type="InterPro" id="IPR050927">
    <property type="entry name" value="TRPM"/>
</dbReference>
<dbReference type="EMBL" id="CABIJS010000066">
    <property type="protein sequence ID" value="VUZ41663.1"/>
    <property type="molecule type" value="Genomic_DNA"/>
</dbReference>
<keyword evidence="2 5" id="KW-0812">Transmembrane</keyword>
<proteinExistence type="predicted"/>